<protein>
    <submittedName>
        <fullName evidence="2">Peptide transporter PTR2</fullName>
    </submittedName>
</protein>
<dbReference type="AlphaFoldDB" id="A0A175WC26"/>
<feature type="transmembrane region" description="Helical" evidence="1">
    <location>
        <begin position="7"/>
        <end position="29"/>
    </location>
</feature>
<evidence type="ECO:0000313" key="2">
    <source>
        <dbReference type="EMBL" id="KXX81287.1"/>
    </source>
</evidence>
<reference evidence="2 3" key="1">
    <citation type="journal article" date="2016" name="Genome Announc.">
        <title>Genome Sequence of Madurella mycetomatis mm55, Isolated from a Human Mycetoma Case in Sudan.</title>
        <authorList>
            <person name="Smit S."/>
            <person name="Derks M.F."/>
            <person name="Bervoets S."/>
            <person name="Fahal A."/>
            <person name="van Leeuwen W."/>
            <person name="van Belkum A."/>
            <person name="van de Sande W.W."/>
        </authorList>
    </citation>
    <scope>NUCLEOTIDE SEQUENCE [LARGE SCALE GENOMIC DNA]</scope>
    <source>
        <strain evidence="3">mm55</strain>
    </source>
</reference>
<dbReference type="Proteomes" id="UP000078237">
    <property type="component" value="Unassembled WGS sequence"/>
</dbReference>
<comment type="caution">
    <text evidence="2">The sequence shown here is derived from an EMBL/GenBank/DDBJ whole genome shotgun (WGS) entry which is preliminary data.</text>
</comment>
<keyword evidence="1" id="KW-1133">Transmembrane helix</keyword>
<keyword evidence="1" id="KW-0812">Transmembrane</keyword>
<dbReference type="EMBL" id="LCTW02000038">
    <property type="protein sequence ID" value="KXX81287.1"/>
    <property type="molecule type" value="Genomic_DNA"/>
</dbReference>
<proteinExistence type="predicted"/>
<dbReference type="InterPro" id="IPR036259">
    <property type="entry name" value="MFS_trans_sf"/>
</dbReference>
<evidence type="ECO:0000256" key="1">
    <source>
        <dbReference type="SAM" id="Phobius"/>
    </source>
</evidence>
<name>A0A175WC26_9PEZI</name>
<keyword evidence="3" id="KW-1185">Reference proteome</keyword>
<sequence>MICWGVAVCGVAHVIMIVAALLPVFGHAMGPFALSLYMLAIGASQFKPNISPTVMDQNPHEVAHGEKAIVDSEQSLNGQPSGGSDLGNVFEVLGDCLRHGGSRSIGRKGFWEHGKPSVRAAAGSTKAHEYGDQFVEDPIFYINDGGLGAAANTLTAGMCTNGLLNNLLDNLNSVSIVIMVPIMNHVVYPFFRRRNIR</sequence>
<accession>A0A175WC26</accession>
<dbReference type="VEuPathDB" id="FungiDB:MMYC01_201949"/>
<evidence type="ECO:0000313" key="3">
    <source>
        <dbReference type="Proteomes" id="UP000078237"/>
    </source>
</evidence>
<dbReference type="Gene3D" id="1.20.1250.20">
    <property type="entry name" value="MFS general substrate transporter like domains"/>
    <property type="match status" value="1"/>
</dbReference>
<gene>
    <name evidence="2" type="ORF">MMYC01_201949</name>
</gene>
<dbReference type="OrthoDB" id="10540092at2759"/>
<organism evidence="2 3">
    <name type="scientific">Madurella mycetomatis</name>
    <dbReference type="NCBI Taxonomy" id="100816"/>
    <lineage>
        <taxon>Eukaryota</taxon>
        <taxon>Fungi</taxon>
        <taxon>Dikarya</taxon>
        <taxon>Ascomycota</taxon>
        <taxon>Pezizomycotina</taxon>
        <taxon>Sordariomycetes</taxon>
        <taxon>Sordariomycetidae</taxon>
        <taxon>Sordariales</taxon>
        <taxon>Sordariales incertae sedis</taxon>
        <taxon>Madurella</taxon>
    </lineage>
</organism>
<keyword evidence="1" id="KW-0472">Membrane</keyword>